<evidence type="ECO:0000259" key="1">
    <source>
        <dbReference type="Pfam" id="PF13480"/>
    </source>
</evidence>
<sequence>MHWSFHSASAFLAHQETWNQLNRACADSPLLHSDFIAPLLHEFGDSDLRLAVAHENSEPVAMTLLGHPRFAVWETFQPSQLPIGPWICASHVDPMKALESLARALPKPLLALGLTQLDPQITPRPVDSDKLSTLDYIDTARIAVSGSFTDYWGSRGKNLRQNLQKQSNRLEREGIQVRLEVLTEAADMARAVNDYGNLESVGWKAASNTAIHSDNAQGRFYKTMLEAFCRRYAGRVYRYLYDEKVVASDLCVTQGGALVVLKTTYDETIKTSSPAMLMRRAYFEKIFKEGHISRIEFYGRVMEWHTRLTDDTRRLYHVTHLAMPRVAAVLQWLRGSQGKDAAALTNRESEADVQA</sequence>
<dbReference type="InterPro" id="IPR016181">
    <property type="entry name" value="Acyl_CoA_acyltransferase"/>
</dbReference>
<name>A0A4R2L0D4_9GAMM</name>
<proteinExistence type="predicted"/>
<accession>A0A4R2L0D4</accession>
<dbReference type="InterPro" id="IPR038740">
    <property type="entry name" value="BioF2-like_GNAT_dom"/>
</dbReference>
<feature type="domain" description="BioF2-like acetyltransferase" evidence="1">
    <location>
        <begin position="158"/>
        <end position="304"/>
    </location>
</feature>
<protein>
    <submittedName>
        <fullName evidence="2">Acetyltransferase (GNAT) family protein</fullName>
    </submittedName>
</protein>
<keyword evidence="3" id="KW-1185">Reference proteome</keyword>
<organism evidence="2 3">
    <name type="scientific">Plasticicumulans lactativorans</name>
    <dbReference type="NCBI Taxonomy" id="1133106"/>
    <lineage>
        <taxon>Bacteria</taxon>
        <taxon>Pseudomonadati</taxon>
        <taxon>Pseudomonadota</taxon>
        <taxon>Gammaproteobacteria</taxon>
        <taxon>Candidatus Competibacteraceae</taxon>
        <taxon>Plasticicumulans</taxon>
    </lineage>
</organism>
<dbReference type="EMBL" id="SLWY01000014">
    <property type="protein sequence ID" value="TCO80461.1"/>
    <property type="molecule type" value="Genomic_DNA"/>
</dbReference>
<keyword evidence="2" id="KW-0808">Transferase</keyword>
<dbReference type="Proteomes" id="UP000295765">
    <property type="component" value="Unassembled WGS sequence"/>
</dbReference>
<dbReference type="SUPFAM" id="SSF55729">
    <property type="entry name" value="Acyl-CoA N-acyltransferases (Nat)"/>
    <property type="match status" value="1"/>
</dbReference>
<dbReference type="RefSeq" id="WP_165904137.1">
    <property type="nucleotide sequence ID" value="NZ_SLWY01000014.1"/>
</dbReference>
<evidence type="ECO:0000313" key="3">
    <source>
        <dbReference type="Proteomes" id="UP000295765"/>
    </source>
</evidence>
<gene>
    <name evidence="2" type="ORF">EV699_114106</name>
</gene>
<reference evidence="2 3" key="1">
    <citation type="submission" date="2019-03" db="EMBL/GenBank/DDBJ databases">
        <title>Genomic Encyclopedia of Type Strains, Phase IV (KMG-IV): sequencing the most valuable type-strain genomes for metagenomic binning, comparative biology and taxonomic classification.</title>
        <authorList>
            <person name="Goeker M."/>
        </authorList>
    </citation>
    <scope>NUCLEOTIDE SEQUENCE [LARGE SCALE GENOMIC DNA]</scope>
    <source>
        <strain evidence="2 3">DSM 25287</strain>
    </source>
</reference>
<dbReference type="Pfam" id="PF13480">
    <property type="entry name" value="Acetyltransf_6"/>
    <property type="match status" value="1"/>
</dbReference>
<dbReference type="AlphaFoldDB" id="A0A4R2L0D4"/>
<dbReference type="GO" id="GO:0016740">
    <property type="term" value="F:transferase activity"/>
    <property type="evidence" value="ECO:0007669"/>
    <property type="project" value="UniProtKB-KW"/>
</dbReference>
<evidence type="ECO:0000313" key="2">
    <source>
        <dbReference type="EMBL" id="TCO80461.1"/>
    </source>
</evidence>
<comment type="caution">
    <text evidence="2">The sequence shown here is derived from an EMBL/GenBank/DDBJ whole genome shotgun (WGS) entry which is preliminary data.</text>
</comment>